<comment type="catalytic activity">
    <reaction evidence="7">
        <text>ATP + H2O = ADP + phosphate + H(+)</text>
        <dbReference type="Rhea" id="RHEA:13065"/>
        <dbReference type="ChEBI" id="CHEBI:15377"/>
        <dbReference type="ChEBI" id="CHEBI:15378"/>
        <dbReference type="ChEBI" id="CHEBI:30616"/>
        <dbReference type="ChEBI" id="CHEBI:43474"/>
        <dbReference type="ChEBI" id="CHEBI:456216"/>
        <dbReference type="EC" id="5.6.2.3"/>
    </reaction>
</comment>
<keyword evidence="10" id="KW-1185">Reference proteome</keyword>
<dbReference type="OrthoDB" id="9805194at2"/>
<dbReference type="RefSeq" id="WP_012030906.1">
    <property type="nucleotide sequence ID" value="NC_009446.1"/>
</dbReference>
<dbReference type="GO" id="GO:0003676">
    <property type="term" value="F:nucleic acid binding"/>
    <property type="evidence" value="ECO:0007669"/>
    <property type="project" value="InterPro"/>
</dbReference>
<organism evidence="9 10">
    <name type="scientific">Dichelobacter nodosus (strain VCS1703A)</name>
    <dbReference type="NCBI Taxonomy" id="246195"/>
    <lineage>
        <taxon>Bacteria</taxon>
        <taxon>Pseudomonadati</taxon>
        <taxon>Pseudomonadota</taxon>
        <taxon>Gammaproteobacteria</taxon>
        <taxon>Cardiobacteriales</taxon>
        <taxon>Cardiobacteriaceae</taxon>
        <taxon>Dichelobacter</taxon>
    </lineage>
</organism>
<dbReference type="PANTHER" id="PTHR11472">
    <property type="entry name" value="DNA REPAIR DEAD HELICASE RAD3/XP-D SUBFAMILY MEMBER"/>
    <property type="match status" value="1"/>
</dbReference>
<evidence type="ECO:0000259" key="8">
    <source>
        <dbReference type="PROSITE" id="PS51193"/>
    </source>
</evidence>
<keyword evidence="4" id="KW-0067">ATP-binding</keyword>
<dbReference type="STRING" id="246195.DNO_0572"/>
<dbReference type="InterPro" id="IPR014013">
    <property type="entry name" value="Helic_SF1/SF2_ATP-bd_DinG/Rad3"/>
</dbReference>
<evidence type="ECO:0000256" key="7">
    <source>
        <dbReference type="ARBA" id="ARBA00048954"/>
    </source>
</evidence>
<dbReference type="eggNOG" id="COG1199">
    <property type="taxonomic scope" value="Bacteria"/>
</dbReference>
<dbReference type="PROSITE" id="PS51193">
    <property type="entry name" value="HELICASE_ATP_BIND_2"/>
    <property type="match status" value="1"/>
</dbReference>
<dbReference type="KEGG" id="dno:DNO_0572"/>
<dbReference type="SMART" id="SM00487">
    <property type="entry name" value="DEXDc"/>
    <property type="match status" value="1"/>
</dbReference>
<keyword evidence="9" id="KW-0347">Helicase</keyword>
<keyword evidence="3" id="KW-0378">Hydrolase</keyword>
<comment type="cofactor">
    <cofactor evidence="1">
        <name>[4Fe-4S] cluster</name>
        <dbReference type="ChEBI" id="CHEBI:49883"/>
    </cofactor>
</comment>
<dbReference type="InterPro" id="IPR011545">
    <property type="entry name" value="DEAD/DEAH_box_helicase_dom"/>
</dbReference>
<dbReference type="Gene3D" id="3.40.50.300">
    <property type="entry name" value="P-loop containing nucleotide triphosphate hydrolases"/>
    <property type="match status" value="2"/>
</dbReference>
<proteinExistence type="inferred from homology"/>
<evidence type="ECO:0000256" key="5">
    <source>
        <dbReference type="ARBA" id="ARBA00038058"/>
    </source>
</evidence>
<dbReference type="GO" id="GO:0016818">
    <property type="term" value="F:hydrolase activity, acting on acid anhydrides, in phosphorus-containing anhydrides"/>
    <property type="evidence" value="ECO:0007669"/>
    <property type="project" value="InterPro"/>
</dbReference>
<evidence type="ECO:0000313" key="9">
    <source>
        <dbReference type="EMBL" id="ABQ13971.1"/>
    </source>
</evidence>
<evidence type="ECO:0000256" key="1">
    <source>
        <dbReference type="ARBA" id="ARBA00001966"/>
    </source>
</evidence>
<dbReference type="InterPro" id="IPR006555">
    <property type="entry name" value="ATP-dep_Helicase_C"/>
</dbReference>
<dbReference type="SUPFAM" id="SSF52540">
    <property type="entry name" value="P-loop containing nucleoside triphosphate hydrolases"/>
    <property type="match status" value="1"/>
</dbReference>
<keyword evidence="2" id="KW-0547">Nucleotide-binding</keyword>
<dbReference type="GO" id="GO:0005524">
    <property type="term" value="F:ATP binding"/>
    <property type="evidence" value="ECO:0007669"/>
    <property type="project" value="UniProtKB-KW"/>
</dbReference>
<comment type="similarity">
    <text evidence="5">Belongs to the helicase family. DinG subfamily.</text>
</comment>
<dbReference type="HOGENOM" id="CLU_012117_2_0_6"/>
<dbReference type="InterPro" id="IPR027417">
    <property type="entry name" value="P-loop_NTPase"/>
</dbReference>
<sequence>MPTLDSFFSEQGALSSALKGYQVRKEQVHLAETIARQIERKSVLCAEAGTGIGKTFAYLFPLLLSAKKALISTATKTLQEQIFYHDIPFVQKILGNSRKIALLKGRRNYLCYERYEHLAHKPPQNAQEQKYRQLIDDFAVRSKDGDLAQLDIPENHDILRAVSCTAEQCLNADCPFFAQCFVQKARQKAKDADLIVVNHYLLLADLVLKNDGFAEILPEIETFIIDEAHHLPTITRHFSGITLSQRQCHLWLKEFDEAVIEHAPDALTLRHAIKTAQNVMQQFPSSLQIYDERILEMPDLQAHHDFWEIIAAWQQALMKLLSALQPQLPRAAVLHTFERRLETALNSLDEFLALKDANESSPETPEAKWVEVRAQHLVLNRVPVNAALQFGTWIERSDAAWCFLSATLTINQSFTHFCHELGLNASVETLYCASPFDYPKQALMYQPPQLPNPNHPQYTESFIAAVLPILRRSQGRSFLLFTSYRALKIAEKLLANEEFALFVQGSAPKTKLLADFCQTPNALLLATASFWEGVDVRGKQLVCVMIDKLPFAAPDDPVSRERHRLLEEQGLSPFMYDTLPQAVISLKQGVGRLIRDQKDYGVLVIGDPRLRQKSYGKIFLESLPRMTRTSKLDIVYRFFNYHEHS</sequence>
<protein>
    <recommendedName>
        <fullName evidence="6">DNA 5'-3' helicase</fullName>
        <ecNumber evidence="6">5.6.2.3</ecNumber>
    </recommendedName>
</protein>
<dbReference type="PANTHER" id="PTHR11472:SF34">
    <property type="entry name" value="REGULATOR OF TELOMERE ELONGATION HELICASE 1"/>
    <property type="match status" value="1"/>
</dbReference>
<dbReference type="Proteomes" id="UP000000248">
    <property type="component" value="Chromosome"/>
</dbReference>
<dbReference type="Pfam" id="PF00270">
    <property type="entry name" value="DEAD"/>
    <property type="match status" value="1"/>
</dbReference>
<dbReference type="EC" id="5.6.2.3" evidence="6"/>
<dbReference type="InterPro" id="IPR014001">
    <property type="entry name" value="Helicase_ATP-bd"/>
</dbReference>
<dbReference type="SMART" id="SM00491">
    <property type="entry name" value="HELICc2"/>
    <property type="match status" value="1"/>
</dbReference>
<evidence type="ECO:0000256" key="4">
    <source>
        <dbReference type="ARBA" id="ARBA00022840"/>
    </source>
</evidence>
<dbReference type="EMBL" id="CP000513">
    <property type="protein sequence ID" value="ABQ13971.1"/>
    <property type="molecule type" value="Genomic_DNA"/>
</dbReference>
<gene>
    <name evidence="9" type="ordered locus">DNO_0572</name>
</gene>
<dbReference type="GO" id="GO:0043139">
    <property type="term" value="F:5'-3' DNA helicase activity"/>
    <property type="evidence" value="ECO:0007669"/>
    <property type="project" value="UniProtKB-EC"/>
</dbReference>
<name>A5EVG8_DICNV</name>
<evidence type="ECO:0000256" key="3">
    <source>
        <dbReference type="ARBA" id="ARBA00022801"/>
    </source>
</evidence>
<evidence type="ECO:0000256" key="6">
    <source>
        <dbReference type="ARBA" id="ARBA00044969"/>
    </source>
</evidence>
<accession>A5EVG8</accession>
<feature type="domain" description="Helicase ATP-binding" evidence="8">
    <location>
        <begin position="13"/>
        <end position="273"/>
    </location>
</feature>
<dbReference type="GO" id="GO:0006281">
    <property type="term" value="P:DNA repair"/>
    <property type="evidence" value="ECO:0007669"/>
    <property type="project" value="TreeGrafter"/>
</dbReference>
<dbReference type="InterPro" id="IPR045028">
    <property type="entry name" value="DinG/Rad3-like"/>
</dbReference>
<evidence type="ECO:0000313" key="10">
    <source>
        <dbReference type="Proteomes" id="UP000000248"/>
    </source>
</evidence>
<evidence type="ECO:0000256" key="2">
    <source>
        <dbReference type="ARBA" id="ARBA00022741"/>
    </source>
</evidence>
<dbReference type="AlphaFoldDB" id="A5EVG8"/>
<dbReference type="Pfam" id="PF13307">
    <property type="entry name" value="Helicase_C_2"/>
    <property type="match status" value="1"/>
</dbReference>
<reference evidence="9 10" key="1">
    <citation type="journal article" date="2007" name="Nat. Biotechnol.">
        <title>Genome sequence and identification of candidate vaccine antigens from the animal pathogen Dichelobacter nodosus.</title>
        <authorList>
            <person name="Myers G.S."/>
            <person name="Parker D."/>
            <person name="Al-Hasani K."/>
            <person name="Kennan R.M."/>
            <person name="Seemann T."/>
            <person name="Ren Q."/>
            <person name="Badger J.H."/>
            <person name="Selengut J.D."/>
            <person name="Deboy R.T."/>
            <person name="Tettelin H."/>
            <person name="Boyce J.D."/>
            <person name="McCarl V.P."/>
            <person name="Han X."/>
            <person name="Nelson W.C."/>
            <person name="Madupu R."/>
            <person name="Mohamoud Y."/>
            <person name="Holley T."/>
            <person name="Fedorova N."/>
            <person name="Khouri H."/>
            <person name="Bottomley S.P."/>
            <person name="Whittington R.J."/>
            <person name="Adler B."/>
            <person name="Songer J.G."/>
            <person name="Rood J.I."/>
            <person name="Paulsen I.T."/>
        </authorList>
    </citation>
    <scope>NUCLEOTIDE SEQUENCE [LARGE SCALE GENOMIC DNA]</scope>
    <source>
        <strain evidence="9 10">VCS1703A</strain>
    </source>
</reference>